<keyword evidence="4" id="KW-1133">Transmembrane helix</keyword>
<dbReference type="EMBL" id="CAJNYT010003670">
    <property type="protein sequence ID" value="CAF3589044.1"/>
    <property type="molecule type" value="Genomic_DNA"/>
</dbReference>
<dbReference type="GO" id="GO:0016787">
    <property type="term" value="F:hydrolase activity"/>
    <property type="evidence" value="ECO:0007669"/>
    <property type="project" value="UniProtKB-KW"/>
</dbReference>
<evidence type="ECO:0000256" key="2">
    <source>
        <dbReference type="ARBA" id="ARBA00022801"/>
    </source>
</evidence>
<gene>
    <name evidence="8" type="ORF">GRG538_LOCUS22102</name>
    <name evidence="10" type="ORF">HFQ381_LOCUS29761</name>
    <name evidence="7" type="ORF">LUA448_LOCUS16951</name>
    <name evidence="6" type="ORF">TIS948_LOCUS3592</name>
    <name evidence="9" type="ORF">UJA718_LOCUS26306</name>
</gene>
<dbReference type="Pfam" id="PF00135">
    <property type="entry name" value="COesterase"/>
    <property type="match status" value="1"/>
</dbReference>
<evidence type="ECO:0000313" key="12">
    <source>
        <dbReference type="Proteomes" id="UP000663873"/>
    </source>
</evidence>
<comment type="caution">
    <text evidence="6">The sequence shown here is derived from an EMBL/GenBank/DDBJ whole genome shotgun (WGS) entry which is preliminary data.</text>
</comment>
<feature type="transmembrane region" description="Helical" evidence="4">
    <location>
        <begin position="603"/>
        <end position="620"/>
    </location>
</feature>
<dbReference type="EMBL" id="CAJNXB010000291">
    <property type="protein sequence ID" value="CAF3042427.1"/>
    <property type="molecule type" value="Genomic_DNA"/>
</dbReference>
<keyword evidence="4" id="KW-0472">Membrane</keyword>
<proteinExistence type="inferred from homology"/>
<dbReference type="PROSITE" id="PS00941">
    <property type="entry name" value="CARBOXYLESTERASE_B_2"/>
    <property type="match status" value="1"/>
</dbReference>
<dbReference type="InterPro" id="IPR050309">
    <property type="entry name" value="Type-B_Carboxylest/Lipase"/>
</dbReference>
<evidence type="ECO:0000313" key="7">
    <source>
        <dbReference type="EMBL" id="CAF3394133.1"/>
    </source>
</evidence>
<evidence type="ECO:0000256" key="4">
    <source>
        <dbReference type="SAM" id="Phobius"/>
    </source>
</evidence>
<keyword evidence="4" id="KW-0812">Transmembrane</keyword>
<keyword evidence="2 3" id="KW-0378">Hydrolase</keyword>
<evidence type="ECO:0000256" key="3">
    <source>
        <dbReference type="RuleBase" id="RU361235"/>
    </source>
</evidence>
<reference evidence="6" key="1">
    <citation type="submission" date="2021-02" db="EMBL/GenBank/DDBJ databases">
        <authorList>
            <person name="Nowell W R."/>
        </authorList>
    </citation>
    <scope>NUCLEOTIDE SEQUENCE</scope>
</reference>
<evidence type="ECO:0000313" key="6">
    <source>
        <dbReference type="EMBL" id="CAF3042427.1"/>
    </source>
</evidence>
<sequence length="621" mass="67356">MARYTSLLLAVIFIVNIDNSWNQLAINIPSLGTIRGEINPLVNKVRQFIGIPFAQPPIGSLRFKSPVALNPLPSNNTYNATAAAHHGGFPLFTCMQISFTNSSVIYGQEDCLYLDILLPLSISNGSLLPVAIYIYGGGFQTSDPHDPSQIISLYQNIIYVEIRYRINIFGSMASTALSASRSGPIQSSGLQGFEDQQMALQWVQANIQFFGGNPNRITLQGHSAGVDSICLHLVAPASQGLFQRAIIESAGYDIEQVPLQQMEIIGNNISSYFCSSSSNVISCLQSINATVLLQYAQSKGYLNFFSPNGFHPSIDGLIIPDSITNLFQQKKISNVSLLTGTTNAEFGLFIAGGFEPGWQVANLSQTVLSQWVQLYSNGQSAYLNTTYNPYIDPYVPLALVNYYGLTDALSTSVIQCSVRRTASYLSNNGSGSVYLYSFNYIPLSSPFASLSQSVHGQELPFVFSTPNSSALTQLIFPVNEFNSNEQLLALAMSLIWVRFIVNGNLNTPLVGEGTNPLITELVKLGGWPNYSTNATSNSSAFLIFANTALGNSSAAILLAKSGYHSPVCTAWDQVVPNPIIIKRCAIGYSGPNCSIASCSRSNTVSFMICYILTILIISIIF</sequence>
<keyword evidence="12" id="KW-1185">Reference proteome</keyword>
<name>A0A817MBK7_9BILA</name>
<evidence type="ECO:0000313" key="10">
    <source>
        <dbReference type="EMBL" id="CAF4531657.1"/>
    </source>
</evidence>
<dbReference type="PROSITE" id="PS00122">
    <property type="entry name" value="CARBOXYLESTERASE_B_1"/>
    <property type="match status" value="1"/>
</dbReference>
<dbReference type="OrthoDB" id="3200163at2759"/>
<dbReference type="PANTHER" id="PTHR11559">
    <property type="entry name" value="CARBOXYLESTERASE"/>
    <property type="match status" value="1"/>
</dbReference>
<evidence type="ECO:0000313" key="11">
    <source>
        <dbReference type="Proteomes" id="UP000663825"/>
    </source>
</evidence>
<dbReference type="Proteomes" id="UP000663833">
    <property type="component" value="Unassembled WGS sequence"/>
</dbReference>
<dbReference type="AlphaFoldDB" id="A0A817MBK7"/>
<feature type="chain" id="PRO_5035957193" description="Carboxylic ester hydrolase" evidence="3">
    <location>
        <begin position="23"/>
        <end position="621"/>
    </location>
</feature>
<dbReference type="SUPFAM" id="SSF53474">
    <property type="entry name" value="alpha/beta-Hydrolases"/>
    <property type="match status" value="1"/>
</dbReference>
<accession>A0A817MBK7</accession>
<dbReference type="Proteomes" id="UP000663872">
    <property type="component" value="Unassembled WGS sequence"/>
</dbReference>
<feature type="signal peptide" evidence="3">
    <location>
        <begin position="1"/>
        <end position="22"/>
    </location>
</feature>
<evidence type="ECO:0000313" key="8">
    <source>
        <dbReference type="EMBL" id="CAF3589044.1"/>
    </source>
</evidence>
<organism evidence="6 11">
    <name type="scientific">Rotaria socialis</name>
    <dbReference type="NCBI Taxonomy" id="392032"/>
    <lineage>
        <taxon>Eukaryota</taxon>
        <taxon>Metazoa</taxon>
        <taxon>Spiralia</taxon>
        <taxon>Gnathifera</taxon>
        <taxon>Rotifera</taxon>
        <taxon>Eurotatoria</taxon>
        <taxon>Bdelloidea</taxon>
        <taxon>Philodinida</taxon>
        <taxon>Philodinidae</taxon>
        <taxon>Rotaria</taxon>
    </lineage>
</organism>
<dbReference type="InterPro" id="IPR029058">
    <property type="entry name" value="AB_hydrolase_fold"/>
</dbReference>
<dbReference type="EMBL" id="CAJOBO010004862">
    <property type="protein sequence ID" value="CAF4531657.1"/>
    <property type="molecule type" value="Genomic_DNA"/>
</dbReference>
<evidence type="ECO:0000256" key="1">
    <source>
        <dbReference type="ARBA" id="ARBA00005964"/>
    </source>
</evidence>
<dbReference type="InterPro" id="IPR019826">
    <property type="entry name" value="Carboxylesterase_B_AS"/>
</dbReference>
<protein>
    <recommendedName>
        <fullName evidence="3">Carboxylic ester hydrolase</fullName>
        <ecNumber evidence="3">3.1.1.-</ecNumber>
    </recommendedName>
</protein>
<dbReference type="Proteomes" id="UP000663825">
    <property type="component" value="Unassembled WGS sequence"/>
</dbReference>
<dbReference type="Gene3D" id="3.40.50.1820">
    <property type="entry name" value="alpha/beta hydrolase"/>
    <property type="match status" value="1"/>
</dbReference>
<feature type="domain" description="Carboxylesterase type B" evidence="5">
    <location>
        <begin position="26"/>
        <end position="533"/>
    </location>
</feature>
<dbReference type="InterPro" id="IPR002018">
    <property type="entry name" value="CarbesteraseB"/>
</dbReference>
<dbReference type="EC" id="3.1.1.-" evidence="3"/>
<evidence type="ECO:0000259" key="5">
    <source>
        <dbReference type="Pfam" id="PF00135"/>
    </source>
</evidence>
<dbReference type="EMBL" id="CAJOBP010006782">
    <property type="protein sequence ID" value="CAF4500756.1"/>
    <property type="molecule type" value="Genomic_DNA"/>
</dbReference>
<dbReference type="Proteomes" id="UP000663873">
    <property type="component" value="Unassembled WGS sequence"/>
</dbReference>
<evidence type="ECO:0000313" key="9">
    <source>
        <dbReference type="EMBL" id="CAF4500756.1"/>
    </source>
</evidence>
<comment type="similarity">
    <text evidence="1 3">Belongs to the type-B carboxylesterase/lipase family.</text>
</comment>
<dbReference type="InterPro" id="IPR019819">
    <property type="entry name" value="Carboxylesterase_B_CS"/>
</dbReference>
<dbReference type="Proteomes" id="UP000663851">
    <property type="component" value="Unassembled WGS sequence"/>
</dbReference>
<keyword evidence="3" id="KW-0732">Signal</keyword>
<dbReference type="EMBL" id="CAJNYD010002130">
    <property type="protein sequence ID" value="CAF3394133.1"/>
    <property type="molecule type" value="Genomic_DNA"/>
</dbReference>